<evidence type="ECO:0000256" key="7">
    <source>
        <dbReference type="ARBA" id="ARBA00023033"/>
    </source>
</evidence>
<comment type="similarity">
    <text evidence="2 9">Belongs to the cytochrome P450 family.</text>
</comment>
<keyword evidence="6 9" id="KW-0408">Iron</keyword>
<dbReference type="CDD" id="cd20625">
    <property type="entry name" value="CYP164-like"/>
    <property type="match status" value="1"/>
</dbReference>
<evidence type="ECO:0000313" key="10">
    <source>
        <dbReference type="EMBL" id="RZQ60438.1"/>
    </source>
</evidence>
<evidence type="ECO:0000256" key="4">
    <source>
        <dbReference type="ARBA" id="ARBA00022723"/>
    </source>
</evidence>
<evidence type="ECO:0000256" key="9">
    <source>
        <dbReference type="RuleBase" id="RU000461"/>
    </source>
</evidence>
<evidence type="ECO:0000256" key="2">
    <source>
        <dbReference type="ARBA" id="ARBA00010617"/>
    </source>
</evidence>
<dbReference type="GO" id="GO:0020037">
    <property type="term" value="F:heme binding"/>
    <property type="evidence" value="ECO:0007669"/>
    <property type="project" value="InterPro"/>
</dbReference>
<comment type="function">
    <text evidence="8">Involved in the coupling of aromatic side chains of the heptapeptide of vancomycin.</text>
</comment>
<dbReference type="PANTHER" id="PTHR46696:SF1">
    <property type="entry name" value="CYTOCHROME P450 YJIB-RELATED"/>
    <property type="match status" value="1"/>
</dbReference>
<accession>A0A4Q7J135</accession>
<dbReference type="InterPro" id="IPR017972">
    <property type="entry name" value="Cyt_P450_CS"/>
</dbReference>
<keyword evidence="7 9" id="KW-0503">Monooxygenase</keyword>
<evidence type="ECO:0000256" key="1">
    <source>
        <dbReference type="ARBA" id="ARBA00004660"/>
    </source>
</evidence>
<dbReference type="PROSITE" id="PS00086">
    <property type="entry name" value="CYTOCHROME_P450"/>
    <property type="match status" value="1"/>
</dbReference>
<dbReference type="PANTHER" id="PTHR46696">
    <property type="entry name" value="P450, PUTATIVE (EUROFUNG)-RELATED"/>
    <property type="match status" value="1"/>
</dbReference>
<name>A0A4Q7J135_9PSEU</name>
<comment type="caution">
    <text evidence="10">The sequence shown here is derived from an EMBL/GenBank/DDBJ whole genome shotgun (WGS) entry which is preliminary data.</text>
</comment>
<keyword evidence="5 9" id="KW-0560">Oxidoreductase</keyword>
<evidence type="ECO:0000256" key="5">
    <source>
        <dbReference type="ARBA" id="ARBA00023002"/>
    </source>
</evidence>
<dbReference type="Pfam" id="PF00067">
    <property type="entry name" value="p450"/>
    <property type="match status" value="1"/>
</dbReference>
<dbReference type="InterPro" id="IPR002397">
    <property type="entry name" value="Cyt_P450_B"/>
</dbReference>
<dbReference type="SUPFAM" id="SSF48264">
    <property type="entry name" value="Cytochrome P450"/>
    <property type="match status" value="1"/>
</dbReference>
<dbReference type="GO" id="GO:0016705">
    <property type="term" value="F:oxidoreductase activity, acting on paired donors, with incorporation or reduction of molecular oxygen"/>
    <property type="evidence" value="ECO:0007669"/>
    <property type="project" value="InterPro"/>
</dbReference>
<gene>
    <name evidence="10" type="ORF">EWH70_29525</name>
</gene>
<dbReference type="Gene3D" id="1.10.630.10">
    <property type="entry name" value="Cytochrome P450"/>
    <property type="match status" value="1"/>
</dbReference>
<dbReference type="FunFam" id="1.10.630.10:FF:000018">
    <property type="entry name" value="Cytochrome P450 monooxygenase"/>
    <property type="match status" value="1"/>
</dbReference>
<dbReference type="EMBL" id="SFCC01000017">
    <property type="protein sequence ID" value="RZQ60438.1"/>
    <property type="molecule type" value="Genomic_DNA"/>
</dbReference>
<keyword evidence="4 9" id="KW-0479">Metal-binding</keyword>
<protein>
    <submittedName>
        <fullName evidence="10">Cytochrome P450</fullName>
    </submittedName>
</protein>
<dbReference type="GO" id="GO:0005506">
    <property type="term" value="F:iron ion binding"/>
    <property type="evidence" value="ECO:0007669"/>
    <property type="project" value="InterPro"/>
</dbReference>
<dbReference type="RefSeq" id="WP_130478826.1">
    <property type="nucleotide sequence ID" value="NZ_SFCC01000017.1"/>
</dbReference>
<keyword evidence="3 9" id="KW-0349">Heme</keyword>
<dbReference type="InterPro" id="IPR036396">
    <property type="entry name" value="Cyt_P450_sf"/>
</dbReference>
<comment type="pathway">
    <text evidence="1">Antibiotic biosynthesis; vancomycin biosynthesis.</text>
</comment>
<proteinExistence type="inferred from homology"/>
<dbReference type="PRINTS" id="PR00359">
    <property type="entry name" value="BP450"/>
</dbReference>
<dbReference type="GO" id="GO:0004497">
    <property type="term" value="F:monooxygenase activity"/>
    <property type="evidence" value="ECO:0007669"/>
    <property type="project" value="UniProtKB-KW"/>
</dbReference>
<reference evidence="10 11" key="1">
    <citation type="submission" date="2019-02" db="EMBL/GenBank/DDBJ databases">
        <title>Draft genome sequence of Amycolatopsis sp. 8-3EHSu isolated from roots of Suaeda maritima.</title>
        <authorList>
            <person name="Duangmal K."/>
            <person name="Chantavorakit T."/>
        </authorList>
    </citation>
    <scope>NUCLEOTIDE SEQUENCE [LARGE SCALE GENOMIC DNA]</scope>
    <source>
        <strain evidence="10 11">8-3EHSu</strain>
    </source>
</reference>
<dbReference type="Proteomes" id="UP000292003">
    <property type="component" value="Unassembled WGS sequence"/>
</dbReference>
<sequence length="412" mass="44961">MTLLRDTGKVIRSWTDRAALAALAAAGNPLAGVLRDPAGEHAVYAKLRARGPVHRPMLGPPLVLSHRVCGEVLRDNRFGLRRADGGSANGENFFSDTFIEQDPPDHTRLRRLAAPAFRPKLLRDYRDRIEKITRELLHTAVAKGEFDLVTDFASPLPIAVISDLLGIPDEHAGRFARYGVVVARSLNGVRTLAQQRELDAAVADLGELFADLMRQRQADPRDDVISLLATAQAQDKLSAGEVVTTCRLLLIAGFETTVNLIGTAAKLLTDHPEQWALLKQDPDLAPRAVEEVLRYSPPVPIGARISQQPAELDGEPVQPQTLVVLLFAAANRDPGRYAEPDRFLLTRSRDEPEHLSFSQGIHYCLGAPLSRVEGDVALRAMAELTPGLRVTGEPVTRPSSVIRGLLHLPVAV</sequence>
<dbReference type="InterPro" id="IPR001128">
    <property type="entry name" value="Cyt_P450"/>
</dbReference>
<evidence type="ECO:0000313" key="11">
    <source>
        <dbReference type="Proteomes" id="UP000292003"/>
    </source>
</evidence>
<evidence type="ECO:0000256" key="6">
    <source>
        <dbReference type="ARBA" id="ARBA00023004"/>
    </source>
</evidence>
<dbReference type="AlphaFoldDB" id="A0A4Q7J135"/>
<dbReference type="OrthoDB" id="4156795at2"/>
<organism evidence="10 11">
    <name type="scientific">Amycolatopsis suaedae</name>
    <dbReference type="NCBI Taxonomy" id="2510978"/>
    <lineage>
        <taxon>Bacteria</taxon>
        <taxon>Bacillati</taxon>
        <taxon>Actinomycetota</taxon>
        <taxon>Actinomycetes</taxon>
        <taxon>Pseudonocardiales</taxon>
        <taxon>Pseudonocardiaceae</taxon>
        <taxon>Amycolatopsis</taxon>
    </lineage>
</organism>
<evidence type="ECO:0000256" key="3">
    <source>
        <dbReference type="ARBA" id="ARBA00022617"/>
    </source>
</evidence>
<keyword evidence="11" id="KW-1185">Reference proteome</keyword>
<evidence type="ECO:0000256" key="8">
    <source>
        <dbReference type="ARBA" id="ARBA00055433"/>
    </source>
</evidence>